<evidence type="ECO:0000256" key="1">
    <source>
        <dbReference type="ARBA" id="ARBA00004141"/>
    </source>
</evidence>
<dbReference type="SUPFAM" id="SSF144083">
    <property type="entry name" value="Magnesium transport protein CorA, transmembrane region"/>
    <property type="match status" value="1"/>
</dbReference>
<keyword evidence="2 5" id="KW-0812">Transmembrane</keyword>
<keyword evidence="4 5" id="KW-0472">Membrane</keyword>
<evidence type="ECO:0000313" key="8">
    <source>
        <dbReference type="Proteomes" id="UP001174691"/>
    </source>
</evidence>
<feature type="transmembrane region" description="Helical" evidence="5">
    <location>
        <begin position="416"/>
        <end position="439"/>
    </location>
</feature>
<dbReference type="Pfam" id="PF26616">
    <property type="entry name" value="CorA-like"/>
    <property type="match status" value="1"/>
</dbReference>
<dbReference type="InterPro" id="IPR045863">
    <property type="entry name" value="CorA_TM1_TM2"/>
</dbReference>
<sequence>MSTRQHLPKAFQKSRSQIVWMKQPTVCLNAYDGSLDVPFRDLQLASGEEVDKENIGSSLELEKWLQIELSIDPSRRSQPSPVVVSTLARDPKCRTIYIWADDSKERLKVSRKMLMRILTWHQVMPANLDFMYVFGKQVEQPDFRFSGFREQTNLGVSFQRLAIPSLGRSGRQFQICYNLKNVELKSEDRDGFLHDEWSIRQVAIHHQFDIVEGTTLWILTKGSLDLQRRFKELTGKDARPEDKDFGTAGDSFRASLSAHLLWCNWSTDDWRSYLRWIESAVQEESDLAVLGPRGAGHAHKYYRPRDVQSFQIWEEKANTAIMVLESNIDVMQTLVEFYKRLQSNRDFDLGTPCSDDIDAFVAQINGMLHDFRTQISRATNLVKVTNSRKELVVQHLQSQSTERMEILNRNVEKEAIVVRIITIVTLIYLPATLISTFFGTDVVMYQGQGSGGSFSRTAMERWIEVTIPLTLMTLVFAWWSKSWAERKRLEEEQPVQFSLRPHRNIRQQPSLLPQVWPSRQNTSQTVLPLHTLGP</sequence>
<dbReference type="AlphaFoldDB" id="A0AA38VPI0"/>
<feature type="transmembrane region" description="Helical" evidence="5">
    <location>
        <begin position="459"/>
        <end position="479"/>
    </location>
</feature>
<evidence type="ECO:0000256" key="2">
    <source>
        <dbReference type="ARBA" id="ARBA00022692"/>
    </source>
</evidence>
<evidence type="ECO:0000256" key="5">
    <source>
        <dbReference type="SAM" id="Phobius"/>
    </source>
</evidence>
<dbReference type="InterPro" id="IPR058257">
    <property type="entry name" value="CorA-like_dom"/>
</dbReference>
<evidence type="ECO:0000256" key="4">
    <source>
        <dbReference type="ARBA" id="ARBA00023136"/>
    </source>
</evidence>
<reference evidence="7" key="1">
    <citation type="submission" date="2022-07" db="EMBL/GenBank/DDBJ databases">
        <title>Fungi with potential for degradation of polypropylene.</title>
        <authorList>
            <person name="Gostincar C."/>
        </authorList>
    </citation>
    <scope>NUCLEOTIDE SEQUENCE</scope>
    <source>
        <strain evidence="7">EXF-13287</strain>
    </source>
</reference>
<dbReference type="Gene3D" id="1.20.58.340">
    <property type="entry name" value="Magnesium transport protein CorA, transmembrane region"/>
    <property type="match status" value="1"/>
</dbReference>
<keyword evidence="8" id="KW-1185">Reference proteome</keyword>
<gene>
    <name evidence="7" type="ORF">NKR19_g6686</name>
</gene>
<comment type="subcellular location">
    <subcellularLocation>
        <location evidence="1">Membrane</location>
        <topology evidence="1">Multi-pass membrane protein</topology>
    </subcellularLocation>
</comment>
<comment type="caution">
    <text evidence="7">The sequence shown here is derived from an EMBL/GenBank/DDBJ whole genome shotgun (WGS) entry which is preliminary data.</text>
</comment>
<name>A0AA38VPI0_9PEZI</name>
<dbReference type="GO" id="GO:0016020">
    <property type="term" value="C:membrane"/>
    <property type="evidence" value="ECO:0007669"/>
    <property type="project" value="UniProtKB-SubCell"/>
</dbReference>
<evidence type="ECO:0000259" key="6">
    <source>
        <dbReference type="Pfam" id="PF26616"/>
    </source>
</evidence>
<evidence type="ECO:0000256" key="3">
    <source>
        <dbReference type="ARBA" id="ARBA00022989"/>
    </source>
</evidence>
<dbReference type="EMBL" id="JANBVN010000107">
    <property type="protein sequence ID" value="KAJ9143922.1"/>
    <property type="molecule type" value="Genomic_DNA"/>
</dbReference>
<proteinExistence type="predicted"/>
<keyword evidence="3 5" id="KW-1133">Transmembrane helix</keyword>
<organism evidence="7 8">
    <name type="scientific">Coniochaeta hoffmannii</name>
    <dbReference type="NCBI Taxonomy" id="91930"/>
    <lineage>
        <taxon>Eukaryota</taxon>
        <taxon>Fungi</taxon>
        <taxon>Dikarya</taxon>
        <taxon>Ascomycota</taxon>
        <taxon>Pezizomycotina</taxon>
        <taxon>Sordariomycetes</taxon>
        <taxon>Sordariomycetidae</taxon>
        <taxon>Coniochaetales</taxon>
        <taxon>Coniochaetaceae</taxon>
        <taxon>Coniochaeta</taxon>
    </lineage>
</organism>
<protein>
    <submittedName>
        <fullName evidence="7">von Willebrand factor, type A</fullName>
    </submittedName>
</protein>
<accession>A0AA38VPI0</accession>
<feature type="domain" description="CorA-like transporter" evidence="6">
    <location>
        <begin position="32"/>
        <end position="286"/>
    </location>
</feature>
<evidence type="ECO:0000313" key="7">
    <source>
        <dbReference type="EMBL" id="KAJ9143922.1"/>
    </source>
</evidence>
<dbReference type="Proteomes" id="UP001174691">
    <property type="component" value="Unassembled WGS sequence"/>
</dbReference>